<organism evidence="1 2">
    <name type="scientific">Parasphaerochaeta coccoides (strain ATCC BAA-1237 / DSM 17374 / SPN1)</name>
    <name type="common">Sphaerochaeta coccoides</name>
    <dbReference type="NCBI Taxonomy" id="760011"/>
    <lineage>
        <taxon>Bacteria</taxon>
        <taxon>Pseudomonadati</taxon>
        <taxon>Spirochaetota</taxon>
        <taxon>Spirochaetia</taxon>
        <taxon>Spirochaetales</taxon>
        <taxon>Sphaerochaetaceae</taxon>
        <taxon>Parasphaerochaeta</taxon>
    </lineage>
</organism>
<keyword evidence="2" id="KW-1185">Reference proteome</keyword>
<dbReference type="RefSeq" id="WP_013738741.1">
    <property type="nucleotide sequence ID" value="NC_015436.1"/>
</dbReference>
<dbReference type="KEGG" id="scc:Spico_0103"/>
<accession>F4GJ50</accession>
<dbReference type="AlphaFoldDB" id="F4GJ50"/>
<sequence>MLKKFLERADADDSVYVSEVREAFQQEGCHPFHCHVKLHDGSTRCFPLLLPDFSPGSERNFVASYVHAMLYNIISSLGAVKIDIYIDSRNKDIVVLTEELDEVFQTTYPKEERTGYGKCLNVNERMLATLYEAGSRFAFHTYDIAQEPPVSDVLPIHPHTDIFGQLPSISQEKIVMGMDIGGTDVKLVASIKGHLAIFKEYDWFPAGFTRAEQFLDPLLMLTRLMRAATCLYAQNRENDIDKTALDRYASWEHMEKGIEAMENAAGENLHGFDAIGLCFPDVVVRNLIVGGETYKTRGMRGNKDLDYELQFSRIASFGDKLKMFVVPEGSVLLTNDGPMAAFTTAVEMASAGQDMSTGFFAHTLGTELGTGWVRPDGSIPEIPLEVYNFIIDLGSYRQKEHEPDDIRSINNFNTGLVGTLQKYACQSGVFRLAARNLPAQASSVLQEAFDKGFFVRVGDKIIVPTKPTDMRKPCLEFFMKKASEPGQDACADIFRHIGESLGVCWLETEFILHPETKERTLFGRMVKDSVCFNLLNEGATKIVPGLIQHAADGNLAHTRLMKELEKHPDYTVAQFAQAVGAVYYGCLSFVSTS</sequence>
<dbReference type="HOGENOM" id="CLU_459967_0_0_12"/>
<protein>
    <submittedName>
        <fullName evidence="1">Uncharacterized protein</fullName>
    </submittedName>
</protein>
<proteinExistence type="predicted"/>
<name>F4GJ50_PARC1</name>
<evidence type="ECO:0000313" key="1">
    <source>
        <dbReference type="EMBL" id="AEC01345.1"/>
    </source>
</evidence>
<evidence type="ECO:0000313" key="2">
    <source>
        <dbReference type="Proteomes" id="UP000007939"/>
    </source>
</evidence>
<reference evidence="1 2" key="2">
    <citation type="journal article" date="2012" name="Stand. Genomic Sci.">
        <title>Complete genome sequence of the termite hindgut bacterium Spirochaeta coccoides type strain (SPN1(T)), reclassification in the genus Sphaerochaeta as Sphaerochaeta coccoides comb. nov. and emendations of the family Spirochaetaceae and the genus Sphaerochaeta.</title>
        <authorList>
            <person name="Abt B."/>
            <person name="Han C."/>
            <person name="Scheuner C."/>
            <person name="Lu M."/>
            <person name="Lapidus A."/>
            <person name="Nolan M."/>
            <person name="Lucas S."/>
            <person name="Hammon N."/>
            <person name="Deshpande S."/>
            <person name="Cheng J.F."/>
            <person name="Tapia R."/>
            <person name="Goodwin L.A."/>
            <person name="Pitluck S."/>
            <person name="Liolios K."/>
            <person name="Pagani I."/>
            <person name="Ivanova N."/>
            <person name="Mavromatis K."/>
            <person name="Mikhailova N."/>
            <person name="Huntemann M."/>
            <person name="Pati A."/>
            <person name="Chen A."/>
            <person name="Palaniappan K."/>
            <person name="Land M."/>
            <person name="Hauser L."/>
            <person name="Brambilla E.M."/>
            <person name="Rohde M."/>
            <person name="Spring S."/>
            <person name="Gronow S."/>
            <person name="Goker M."/>
            <person name="Woyke T."/>
            <person name="Bristow J."/>
            <person name="Eisen J.A."/>
            <person name="Markowitz V."/>
            <person name="Hugenholtz P."/>
            <person name="Kyrpides N.C."/>
            <person name="Klenk H.P."/>
            <person name="Detter J.C."/>
        </authorList>
    </citation>
    <scope>NUCLEOTIDE SEQUENCE [LARGE SCALE GENOMIC DNA]</scope>
    <source>
        <strain evidence="2">ATCC BAA-1237 / DSM 17374 / SPN1</strain>
    </source>
</reference>
<reference evidence="2" key="1">
    <citation type="submission" date="2011-04" db="EMBL/GenBank/DDBJ databases">
        <title>The complete genome of Spirochaeta coccoides DSM 17374.</title>
        <authorList>
            <person name="Lucas S."/>
            <person name="Copeland A."/>
            <person name="Lapidus A."/>
            <person name="Bruce D."/>
            <person name="Goodwin L."/>
            <person name="Pitluck S."/>
            <person name="Peters L."/>
            <person name="Kyrpides N."/>
            <person name="Mavromatis K."/>
            <person name="Pagani I."/>
            <person name="Ivanova N."/>
            <person name="Ovchinnikova G."/>
            <person name="Lu M."/>
            <person name="Detter J.C."/>
            <person name="Tapia R."/>
            <person name="Han C."/>
            <person name="Land M."/>
            <person name="Hauser L."/>
            <person name="Markowitz V."/>
            <person name="Cheng J.-F."/>
            <person name="Hugenholtz P."/>
            <person name="Woyke T."/>
            <person name="Wu D."/>
            <person name="Spring S."/>
            <person name="Schroeder M."/>
            <person name="Brambilla E."/>
            <person name="Klenk H.-P."/>
            <person name="Eisen J.A."/>
        </authorList>
    </citation>
    <scope>NUCLEOTIDE SEQUENCE [LARGE SCALE GENOMIC DNA]</scope>
    <source>
        <strain evidence="2">ATCC BAA-1237 / DSM 17374 / SPN1</strain>
    </source>
</reference>
<dbReference type="eggNOG" id="ENOG5031D6Q">
    <property type="taxonomic scope" value="Bacteria"/>
</dbReference>
<dbReference type="Proteomes" id="UP000007939">
    <property type="component" value="Chromosome"/>
</dbReference>
<dbReference type="STRING" id="760011.Spico_0103"/>
<dbReference type="OrthoDB" id="2080709at2"/>
<dbReference type="EMBL" id="CP002659">
    <property type="protein sequence ID" value="AEC01345.1"/>
    <property type="molecule type" value="Genomic_DNA"/>
</dbReference>
<gene>
    <name evidence="1" type="ordered locus">Spico_0103</name>
</gene>